<evidence type="ECO:0000313" key="10">
    <source>
        <dbReference type="Proteomes" id="UP001642484"/>
    </source>
</evidence>
<dbReference type="InterPro" id="IPR021109">
    <property type="entry name" value="Peptidase_aspartic_dom_sf"/>
</dbReference>
<keyword evidence="5" id="KW-0378">Hydrolase</keyword>
<dbReference type="Gene3D" id="2.40.70.10">
    <property type="entry name" value="Acid Proteases"/>
    <property type="match status" value="2"/>
</dbReference>
<evidence type="ECO:0000256" key="4">
    <source>
        <dbReference type="ARBA" id="ARBA00022750"/>
    </source>
</evidence>
<dbReference type="EMBL" id="CAXAMN010002002">
    <property type="protein sequence ID" value="CAK8997256.1"/>
    <property type="molecule type" value="Genomic_DNA"/>
</dbReference>
<keyword evidence="2" id="KW-0645">Protease</keyword>
<keyword evidence="4" id="KW-0064">Aspartyl protease</keyword>
<keyword evidence="6" id="KW-0865">Zymogen</keyword>
<dbReference type="PANTHER" id="PTHR47965:SF12">
    <property type="entry name" value="ASPARTIC PROTEINASE 3-RELATED"/>
    <property type="match status" value="1"/>
</dbReference>
<evidence type="ECO:0000256" key="1">
    <source>
        <dbReference type="ARBA" id="ARBA00007447"/>
    </source>
</evidence>
<proteinExistence type="inferred from homology"/>
<evidence type="ECO:0000256" key="6">
    <source>
        <dbReference type="ARBA" id="ARBA00023145"/>
    </source>
</evidence>
<dbReference type="InterPro" id="IPR001461">
    <property type="entry name" value="Aspartic_peptidase_A1"/>
</dbReference>
<evidence type="ECO:0000256" key="7">
    <source>
        <dbReference type="SAM" id="MobiDB-lite"/>
    </source>
</evidence>
<feature type="domain" description="Peptidase A1" evidence="8">
    <location>
        <begin position="141"/>
        <end position="363"/>
    </location>
</feature>
<name>A0ABP0I3V2_9DINO</name>
<dbReference type="PANTHER" id="PTHR47965">
    <property type="entry name" value="ASPARTYL PROTEASE-RELATED"/>
    <property type="match status" value="1"/>
</dbReference>
<evidence type="ECO:0000256" key="3">
    <source>
        <dbReference type="ARBA" id="ARBA00022729"/>
    </source>
</evidence>
<feature type="compositionally biased region" description="Low complexity" evidence="7">
    <location>
        <begin position="21"/>
        <end position="32"/>
    </location>
</feature>
<dbReference type="PROSITE" id="PS00141">
    <property type="entry name" value="ASP_PROTEASE"/>
    <property type="match status" value="1"/>
</dbReference>
<organism evidence="9 10">
    <name type="scientific">Durusdinium trenchii</name>
    <dbReference type="NCBI Taxonomy" id="1381693"/>
    <lineage>
        <taxon>Eukaryota</taxon>
        <taxon>Sar</taxon>
        <taxon>Alveolata</taxon>
        <taxon>Dinophyceae</taxon>
        <taxon>Suessiales</taxon>
        <taxon>Symbiodiniaceae</taxon>
        <taxon>Durusdinium</taxon>
    </lineage>
</organism>
<sequence length="518" mass="54711">MTCSVAMADSDVPPTSCARVGSSSMGRRPAPGRRGWPLLLAPLLVLQGCDMVGQIESTVEAATTGAGMQAASSASSAPSGVPSAASNAPEASVSKTSLRLSEQGIPLSVGSWFGGPRLVVEVAPAGSGGWLPKQRLVLDSGSSTLAFCDSQFSQQAQYQSSDFISCNLYNPGGDFTGYWGPFVKGAVKVGNFTIPKAAYSIMQQEKSMPCTDGLDGIFGIAFRQLDRAFRASDEYEMELSPEGKFTCPNQPAGVVPPPLVQHLRSTESAKIGLYWSGQQGEAQGRLYLGQSAVENEHYALADPLPAAHLGELGWYDISVQSITVGEQELEGLNCDPVHGETCILDTGTPAIVLPPEAYELLESSSGSLSFQLAGPNGPTTLSFDLQQLSNMGAISKGNKGDGLILGLPLWAFYYTVFDLDAHQVIFVPAYPPPSDPEVYPTEGPVWQPEPIQPTEPVIPFPGGGPWRPIPGGAGDIVGGPFGWPMGIFKENVTEPVQKGRVEESKAGGHRMLRGTVHI</sequence>
<evidence type="ECO:0000313" key="9">
    <source>
        <dbReference type="EMBL" id="CAK8997256.1"/>
    </source>
</evidence>
<dbReference type="Proteomes" id="UP001642484">
    <property type="component" value="Unassembled WGS sequence"/>
</dbReference>
<dbReference type="InterPro" id="IPR033121">
    <property type="entry name" value="PEPTIDASE_A1"/>
</dbReference>
<accession>A0ABP0I3V2</accession>
<keyword evidence="3" id="KW-0732">Signal</keyword>
<comment type="caution">
    <text evidence="9">The sequence shown here is derived from an EMBL/GenBank/DDBJ whole genome shotgun (WGS) entry which is preliminary data.</text>
</comment>
<reference evidence="9 10" key="1">
    <citation type="submission" date="2024-02" db="EMBL/GenBank/DDBJ databases">
        <authorList>
            <person name="Chen Y."/>
            <person name="Shah S."/>
            <person name="Dougan E. K."/>
            <person name="Thang M."/>
            <person name="Chan C."/>
        </authorList>
    </citation>
    <scope>NUCLEOTIDE SEQUENCE [LARGE SCALE GENOMIC DNA]</scope>
</reference>
<evidence type="ECO:0000256" key="5">
    <source>
        <dbReference type="ARBA" id="ARBA00022801"/>
    </source>
</evidence>
<keyword evidence="10" id="KW-1185">Reference proteome</keyword>
<protein>
    <recommendedName>
        <fullName evidence="8">Peptidase A1 domain-containing protein</fullName>
    </recommendedName>
</protein>
<dbReference type="InterPro" id="IPR001969">
    <property type="entry name" value="Aspartic_peptidase_AS"/>
</dbReference>
<evidence type="ECO:0000256" key="2">
    <source>
        <dbReference type="ARBA" id="ARBA00022670"/>
    </source>
</evidence>
<comment type="similarity">
    <text evidence="1">Belongs to the peptidase A1 family.</text>
</comment>
<dbReference type="Pfam" id="PF00026">
    <property type="entry name" value="Asp"/>
    <property type="match status" value="1"/>
</dbReference>
<dbReference type="SUPFAM" id="SSF50630">
    <property type="entry name" value="Acid proteases"/>
    <property type="match status" value="1"/>
</dbReference>
<evidence type="ECO:0000259" key="8">
    <source>
        <dbReference type="Pfam" id="PF00026"/>
    </source>
</evidence>
<feature type="region of interest" description="Disordered" evidence="7">
    <location>
        <begin position="1"/>
        <end position="32"/>
    </location>
</feature>
<gene>
    <name evidence="9" type="ORF">CCMP2556_LOCUS4777</name>
</gene>